<dbReference type="Proteomes" id="UP000001075">
    <property type="component" value="Unassembled WGS sequence"/>
</dbReference>
<proteinExistence type="predicted"/>
<evidence type="ECO:0000313" key="2">
    <source>
        <dbReference type="EMBL" id="EGW01908.1"/>
    </source>
</evidence>
<reference evidence="3" key="1">
    <citation type="journal article" date="2011" name="Nat. Biotechnol.">
        <title>The genomic sequence of the Chinese hamster ovary (CHO)-K1 cell line.</title>
        <authorList>
            <person name="Xu X."/>
            <person name="Nagarajan H."/>
            <person name="Lewis N.E."/>
            <person name="Pan S."/>
            <person name="Cai Z."/>
            <person name="Liu X."/>
            <person name="Chen W."/>
            <person name="Xie M."/>
            <person name="Wang W."/>
            <person name="Hammond S."/>
            <person name="Andersen M.R."/>
            <person name="Neff N."/>
            <person name="Passarelli B."/>
            <person name="Koh W."/>
            <person name="Fan H.C."/>
            <person name="Wang J."/>
            <person name="Gui Y."/>
            <person name="Lee K.H."/>
            <person name="Betenbaugh M.J."/>
            <person name="Quake S.R."/>
            <person name="Famili I."/>
            <person name="Palsson B.O."/>
            <person name="Wang J."/>
        </authorList>
    </citation>
    <scope>NUCLEOTIDE SEQUENCE [LARGE SCALE GENOMIC DNA]</scope>
    <source>
        <strain evidence="3">CHO K1 cell line</strain>
    </source>
</reference>
<feature type="region of interest" description="Disordered" evidence="1">
    <location>
        <begin position="1"/>
        <end position="23"/>
    </location>
</feature>
<feature type="compositionally biased region" description="Polar residues" evidence="1">
    <location>
        <begin position="35"/>
        <end position="49"/>
    </location>
</feature>
<dbReference type="InParanoid" id="G3HWD6"/>
<protein>
    <submittedName>
        <fullName evidence="2">Uncharacterized protein</fullName>
    </submittedName>
</protein>
<gene>
    <name evidence="2" type="ORF">I79_015293</name>
</gene>
<dbReference type="EMBL" id="JH000829">
    <property type="protein sequence ID" value="EGW01908.1"/>
    <property type="molecule type" value="Genomic_DNA"/>
</dbReference>
<evidence type="ECO:0000313" key="3">
    <source>
        <dbReference type="Proteomes" id="UP000001075"/>
    </source>
</evidence>
<dbReference type="AlphaFoldDB" id="G3HWD6"/>
<organism evidence="2 3">
    <name type="scientific">Cricetulus griseus</name>
    <name type="common">Chinese hamster</name>
    <name type="synonym">Cricetulus barabensis griseus</name>
    <dbReference type="NCBI Taxonomy" id="10029"/>
    <lineage>
        <taxon>Eukaryota</taxon>
        <taxon>Metazoa</taxon>
        <taxon>Chordata</taxon>
        <taxon>Craniata</taxon>
        <taxon>Vertebrata</taxon>
        <taxon>Euteleostomi</taxon>
        <taxon>Mammalia</taxon>
        <taxon>Eutheria</taxon>
        <taxon>Euarchontoglires</taxon>
        <taxon>Glires</taxon>
        <taxon>Rodentia</taxon>
        <taxon>Myomorpha</taxon>
        <taxon>Muroidea</taxon>
        <taxon>Cricetidae</taxon>
        <taxon>Cricetinae</taxon>
        <taxon>Cricetulus</taxon>
    </lineage>
</organism>
<sequence>MLYPGGDHGCKAHPGYPSQATAAPGRNVLLLTLNSEYPQDSTTNNSSEQLPHGAGAIPEL</sequence>
<accession>G3HWD6</accession>
<feature type="region of interest" description="Disordered" evidence="1">
    <location>
        <begin position="35"/>
        <end position="60"/>
    </location>
</feature>
<evidence type="ECO:0000256" key="1">
    <source>
        <dbReference type="SAM" id="MobiDB-lite"/>
    </source>
</evidence>
<name>G3HWD6_CRIGR</name>